<dbReference type="Gene3D" id="3.30.530.20">
    <property type="match status" value="1"/>
</dbReference>
<name>A0ABS1D7L7_9PROT</name>
<dbReference type="Proteomes" id="UP000697995">
    <property type="component" value="Unassembled WGS sequence"/>
</dbReference>
<evidence type="ECO:0008006" key="4">
    <source>
        <dbReference type="Google" id="ProtNLM"/>
    </source>
</evidence>
<dbReference type="InterPro" id="IPR019587">
    <property type="entry name" value="Polyketide_cyclase/dehydratase"/>
</dbReference>
<evidence type="ECO:0000313" key="2">
    <source>
        <dbReference type="EMBL" id="MBK1661864.1"/>
    </source>
</evidence>
<feature type="compositionally biased region" description="Basic and acidic residues" evidence="1">
    <location>
        <begin position="149"/>
        <end position="159"/>
    </location>
</feature>
<feature type="region of interest" description="Disordered" evidence="1">
    <location>
        <begin position="147"/>
        <end position="173"/>
    </location>
</feature>
<evidence type="ECO:0000256" key="1">
    <source>
        <dbReference type="SAM" id="MobiDB-lite"/>
    </source>
</evidence>
<sequence>MGEYTGRIEIARPPAEVFGFLADLRNMPRYLPTVTHVGPRGRHADHDDIAVEGRAQDHAYRDEGWLKAEPEQRRMRWGSHTQDGYQGSIVVTEAAGGAAVELRLGIDPKPEVAARLQRDHGSVENGMRLALARTLGAIKACCEDAEGVDNARDSDDLPDSRPFGSSATLNPDI</sequence>
<dbReference type="EMBL" id="NRSG01000391">
    <property type="protein sequence ID" value="MBK1661864.1"/>
    <property type="molecule type" value="Genomic_DNA"/>
</dbReference>
<dbReference type="SUPFAM" id="SSF55961">
    <property type="entry name" value="Bet v1-like"/>
    <property type="match status" value="1"/>
</dbReference>
<reference evidence="2 3" key="1">
    <citation type="journal article" date="2020" name="Microorganisms">
        <title>Osmotic Adaptation and Compatible Solute Biosynthesis of Phototrophic Bacteria as Revealed from Genome Analyses.</title>
        <authorList>
            <person name="Imhoff J.F."/>
            <person name="Rahn T."/>
            <person name="Kunzel S."/>
            <person name="Keller A."/>
            <person name="Neulinger S.C."/>
        </authorList>
    </citation>
    <scope>NUCLEOTIDE SEQUENCE [LARGE SCALE GENOMIC DNA]</scope>
    <source>
        <strain evidence="2 3">DSM 15382</strain>
    </source>
</reference>
<comment type="caution">
    <text evidence="2">The sequence shown here is derived from an EMBL/GenBank/DDBJ whole genome shotgun (WGS) entry which is preliminary data.</text>
</comment>
<dbReference type="Pfam" id="PF10604">
    <property type="entry name" value="Polyketide_cyc2"/>
    <property type="match status" value="1"/>
</dbReference>
<organism evidence="2 3">
    <name type="scientific">Paracraurococcus ruber</name>
    <dbReference type="NCBI Taxonomy" id="77675"/>
    <lineage>
        <taxon>Bacteria</taxon>
        <taxon>Pseudomonadati</taxon>
        <taxon>Pseudomonadota</taxon>
        <taxon>Alphaproteobacteria</taxon>
        <taxon>Acetobacterales</taxon>
        <taxon>Roseomonadaceae</taxon>
        <taxon>Paracraurococcus</taxon>
    </lineage>
</organism>
<evidence type="ECO:0000313" key="3">
    <source>
        <dbReference type="Proteomes" id="UP000697995"/>
    </source>
</evidence>
<protein>
    <recommendedName>
        <fullName evidence="4">SRPBCC family protein</fullName>
    </recommendedName>
</protein>
<dbReference type="InterPro" id="IPR023393">
    <property type="entry name" value="START-like_dom_sf"/>
</dbReference>
<feature type="compositionally biased region" description="Polar residues" evidence="1">
    <location>
        <begin position="163"/>
        <end position="173"/>
    </location>
</feature>
<dbReference type="RefSeq" id="WP_133222904.1">
    <property type="nucleotide sequence ID" value="NZ_NRSG01000391.1"/>
</dbReference>
<keyword evidence="3" id="KW-1185">Reference proteome</keyword>
<accession>A0ABS1D7L7</accession>
<proteinExistence type="predicted"/>
<gene>
    <name evidence="2" type="ORF">CKO45_27100</name>
</gene>